<reference evidence="4" key="1">
    <citation type="submission" date="2003-08" db="EMBL/GenBank/DDBJ databases">
        <authorList>
            <person name="Birren B."/>
            <person name="Nusbaum C."/>
            <person name="Abebe A."/>
            <person name="Abouelleil A."/>
            <person name="Adekoya E."/>
            <person name="Ait-zahra M."/>
            <person name="Allen N."/>
            <person name="Allen T."/>
            <person name="An P."/>
            <person name="Anderson M."/>
            <person name="Anderson S."/>
            <person name="Arachchi H."/>
            <person name="Armbruster J."/>
            <person name="Bachantsang P."/>
            <person name="Baldwin J."/>
            <person name="Barry A."/>
            <person name="Bayul T."/>
            <person name="Blitshsteyn B."/>
            <person name="Bloom T."/>
            <person name="Blye J."/>
            <person name="Boguslavskiy L."/>
            <person name="Borowsky M."/>
            <person name="Boukhgalter B."/>
            <person name="Brunache A."/>
            <person name="Butler J."/>
            <person name="Calixte N."/>
            <person name="Calvo S."/>
            <person name="Camarata J."/>
            <person name="Campo K."/>
            <person name="Chang J."/>
            <person name="Cheshatsang Y."/>
            <person name="Citroen M."/>
            <person name="Collymore A."/>
            <person name="Considine T."/>
            <person name="Cook A."/>
            <person name="Cooke P."/>
            <person name="Corum B."/>
            <person name="Cuomo C."/>
            <person name="David R."/>
            <person name="Dawoe T."/>
            <person name="Degray S."/>
            <person name="Dodge S."/>
            <person name="Dooley K."/>
            <person name="Dorje P."/>
            <person name="Dorjee K."/>
            <person name="Dorris L."/>
            <person name="Duffey N."/>
            <person name="Dupes A."/>
            <person name="Elkins T."/>
            <person name="Engels R."/>
            <person name="Erickson J."/>
            <person name="Farina A."/>
            <person name="Faro S."/>
            <person name="Ferreira P."/>
            <person name="Fischer H."/>
            <person name="Fitzgerald M."/>
            <person name="Foley K."/>
            <person name="Gage D."/>
            <person name="Galagan J."/>
            <person name="Gearin G."/>
            <person name="Gnerre S."/>
            <person name="Gnirke A."/>
            <person name="Goyette A."/>
            <person name="Graham J."/>
            <person name="Grandbois E."/>
            <person name="Gyaltsen K."/>
            <person name="Hafez N."/>
            <person name="Hagopian D."/>
            <person name="Hagos B."/>
            <person name="Hall J."/>
            <person name="Hatcher B."/>
            <person name="Heller A."/>
            <person name="Higgins H."/>
            <person name="Honan T."/>
            <person name="Horn A."/>
            <person name="Houde N."/>
            <person name="Hughes L."/>
            <person name="Hulme W."/>
            <person name="Husby E."/>
            <person name="Iliev I."/>
            <person name="Jaffe D."/>
            <person name="Jones C."/>
            <person name="Kamal M."/>
            <person name="Kamat A."/>
            <person name="Kamvysselis M."/>
            <person name="Karlsson E."/>
            <person name="Kells C."/>
            <person name="Kieu A."/>
            <person name="Kisner P."/>
            <person name="Kodira C."/>
            <person name="Kulbokas E."/>
            <person name="Labutti K."/>
            <person name="Lama D."/>
            <person name="Landers T."/>
            <person name="Leger J."/>
            <person name="Levine S."/>
            <person name="Lewis D."/>
            <person name="Lewis T."/>
            <person name="Lindblad-toh K."/>
            <person name="Liu X."/>
            <person name="Lokyitsang T."/>
            <person name="Lokyitsang Y."/>
            <person name="Lucien O."/>
            <person name="Lui A."/>
            <person name="Ma L.J."/>
            <person name="Mabbitt R."/>
            <person name="Macdonald J."/>
            <person name="Maclean C."/>
            <person name="Major J."/>
            <person name="Manning J."/>
            <person name="Marabella R."/>
            <person name="Maru K."/>
            <person name="Matthews C."/>
            <person name="Mauceli E."/>
            <person name="Mccarthy M."/>
            <person name="Mcdonough S."/>
            <person name="Mcghee T."/>
            <person name="Meldrim J."/>
            <person name="Meneus L."/>
            <person name="Mesirov J."/>
            <person name="Mihalev A."/>
            <person name="Mihova T."/>
            <person name="Mikkelsen T."/>
            <person name="Mlenga V."/>
            <person name="Moru K."/>
            <person name="Mozes J."/>
            <person name="Mulrain L."/>
            <person name="Munson G."/>
            <person name="Naylor J."/>
            <person name="Newes C."/>
            <person name="Nguyen C."/>
            <person name="Nguyen N."/>
            <person name="Nguyen T."/>
            <person name="Nicol R."/>
            <person name="Nielsen C."/>
            <person name="Nizzari M."/>
            <person name="Norbu C."/>
            <person name="Norbu N."/>
            <person name="O'donnell P."/>
            <person name="Okoawo O."/>
            <person name="O'leary S."/>
            <person name="Omotosho B."/>
            <person name="O'neill K."/>
            <person name="Osman S."/>
            <person name="Parker S."/>
            <person name="Perrin D."/>
            <person name="Phunkhang P."/>
            <person name="Piqani B."/>
            <person name="Purcell S."/>
            <person name="Rachupka T."/>
            <person name="Ramasamy U."/>
            <person name="Rameau R."/>
            <person name="Ray V."/>
            <person name="Raymond C."/>
            <person name="Retta R."/>
            <person name="Richardson S."/>
            <person name="Rise C."/>
            <person name="Rodriguez J."/>
            <person name="Rogers J."/>
            <person name="Rogov P."/>
            <person name="Rutman M."/>
            <person name="Schupbach R."/>
            <person name="Seaman C."/>
            <person name="Settipalli S."/>
            <person name="Sharpe T."/>
            <person name="Sheridan J."/>
            <person name="Sherpa N."/>
            <person name="Shi J."/>
            <person name="Smirnov S."/>
            <person name="Smith C."/>
            <person name="Sougnez C."/>
            <person name="Spencer B."/>
            <person name="Stalker J."/>
            <person name="Stange-thomann N."/>
            <person name="Stavropoulos S."/>
            <person name="Stetson K."/>
            <person name="Stone C."/>
            <person name="Stone S."/>
            <person name="Stubbs M."/>
            <person name="Talamas J."/>
            <person name="Tchuinga P."/>
            <person name="Tenzing P."/>
            <person name="Tesfaye S."/>
            <person name="Theodore J."/>
            <person name="Thoulutsang Y."/>
            <person name="Topham K."/>
            <person name="Towey S."/>
            <person name="Tsamla T."/>
            <person name="Tsomo N."/>
            <person name="Vallee D."/>
            <person name="Vassiliev H."/>
            <person name="Venkataraman V."/>
            <person name="Vinson J."/>
            <person name="Vo A."/>
            <person name="Wade C."/>
            <person name="Wang S."/>
            <person name="Wangchuk T."/>
            <person name="Wangdi T."/>
            <person name="Whittaker C."/>
            <person name="Wilkinson J."/>
            <person name="Wu Y."/>
            <person name="Wyman D."/>
            <person name="Yadav S."/>
            <person name="Yang S."/>
            <person name="Yang X."/>
            <person name="Yeager S."/>
            <person name="Yee E."/>
            <person name="Young G."/>
            <person name="Zainoun J."/>
            <person name="Zembeck L."/>
            <person name="Zimmer A."/>
            <person name="Zody M."/>
            <person name="Lander E."/>
        </authorList>
    </citation>
    <scope>NUCLEOTIDE SEQUENCE [LARGE SCALE GENOMIC DNA]</scope>
</reference>
<reference evidence="3" key="3">
    <citation type="submission" date="2025-09" db="UniProtKB">
        <authorList>
            <consortium name="Ensembl"/>
        </authorList>
    </citation>
    <scope>IDENTIFICATION</scope>
</reference>
<keyword evidence="4" id="KW-1185">Reference proteome</keyword>
<feature type="region of interest" description="Disordered" evidence="1">
    <location>
        <begin position="170"/>
        <end position="229"/>
    </location>
</feature>
<proteinExistence type="predicted"/>
<feature type="domain" description="DM14" evidence="2">
    <location>
        <begin position="126"/>
        <end position="184"/>
    </location>
</feature>
<dbReference type="HOGENOM" id="CLU_1212168_0_0_1"/>
<dbReference type="eggNOG" id="KOG3837">
    <property type="taxonomic scope" value="Eukaryota"/>
</dbReference>
<dbReference type="Pfam" id="PF21528">
    <property type="entry name" value="CC2D1A-B_DM14"/>
    <property type="match status" value="1"/>
</dbReference>
<dbReference type="PANTHER" id="PTHR13076:SF9">
    <property type="entry name" value="COILED-COIL AND C2 DOMAIN-CONTAINING PROTEIN 1-LIKE"/>
    <property type="match status" value="1"/>
</dbReference>
<feature type="compositionally biased region" description="Acidic residues" evidence="1">
    <location>
        <begin position="71"/>
        <end position="87"/>
    </location>
</feature>
<dbReference type="OMA" id="AECMKDI"/>
<dbReference type="GO" id="GO:0001227">
    <property type="term" value="F:DNA-binding transcription repressor activity, RNA polymerase II-specific"/>
    <property type="evidence" value="ECO:0007669"/>
    <property type="project" value="InterPro"/>
</dbReference>
<evidence type="ECO:0000259" key="2">
    <source>
        <dbReference type="SMART" id="SM00685"/>
    </source>
</evidence>
<protein>
    <recommendedName>
        <fullName evidence="2">DM14 domain-containing protein</fullName>
    </recommendedName>
</protein>
<sequence length="229" mass="24641">MPRSKKERNNVLDMMGYGGGGSDDDGDADFEAELAAMIGGGGPKKPAKKPAPKLIDWSIIDAQVASSMRDVDDDDDDVLSPEDESDLMSELNGLIEEDEPALLKPAAPNRRDRSPSPQPQRPGDVVDELKSRKTMYETAIKNAQSKGESAKVRRLQRGIKTIDTLLRSAKLGKSINEADIPPVVATGQPPSQTSTSPPEIPISEVDLRPKETSPTPTVPTKIMRSSSSP</sequence>
<accession>H2Z483</accession>
<dbReference type="GeneTree" id="ENSGT00390000009595"/>
<evidence type="ECO:0000313" key="3">
    <source>
        <dbReference type="Ensembl" id="ENSCSAVP00000012395.1"/>
    </source>
</evidence>
<dbReference type="InParanoid" id="H2Z483"/>
<dbReference type="PANTHER" id="PTHR13076">
    <property type="entry name" value="COILED-COIL AND C2 DOMAIN-CONTAINING PROTEIN 1-LIKE"/>
    <property type="match status" value="1"/>
</dbReference>
<dbReference type="Ensembl" id="ENSCSAVT00000012539.1">
    <property type="protein sequence ID" value="ENSCSAVP00000012395.1"/>
    <property type="gene ID" value="ENSCSAVG00000007289.1"/>
</dbReference>
<organism evidence="3 4">
    <name type="scientific">Ciona savignyi</name>
    <name type="common">Pacific transparent sea squirt</name>
    <dbReference type="NCBI Taxonomy" id="51511"/>
    <lineage>
        <taxon>Eukaryota</taxon>
        <taxon>Metazoa</taxon>
        <taxon>Chordata</taxon>
        <taxon>Tunicata</taxon>
        <taxon>Ascidiacea</taxon>
        <taxon>Phlebobranchia</taxon>
        <taxon>Cionidae</taxon>
        <taxon>Ciona</taxon>
    </lineage>
</organism>
<feature type="region of interest" description="Disordered" evidence="1">
    <location>
        <begin position="66"/>
        <end position="134"/>
    </location>
</feature>
<dbReference type="InterPro" id="IPR039725">
    <property type="entry name" value="CC2D1A/B"/>
</dbReference>
<feature type="compositionally biased region" description="Low complexity" evidence="1">
    <location>
        <begin position="188"/>
        <end position="204"/>
    </location>
</feature>
<dbReference type="SMART" id="SM00685">
    <property type="entry name" value="DM14"/>
    <property type="match status" value="1"/>
</dbReference>
<name>H2Z483_CIOSA</name>
<evidence type="ECO:0000256" key="1">
    <source>
        <dbReference type="SAM" id="MobiDB-lite"/>
    </source>
</evidence>
<dbReference type="Proteomes" id="UP000007875">
    <property type="component" value="Unassembled WGS sequence"/>
</dbReference>
<feature type="region of interest" description="Disordered" evidence="1">
    <location>
        <begin position="1"/>
        <end position="28"/>
    </location>
</feature>
<dbReference type="STRING" id="51511.ENSCSAVP00000012395"/>
<reference evidence="3" key="2">
    <citation type="submission" date="2025-08" db="UniProtKB">
        <authorList>
            <consortium name="Ensembl"/>
        </authorList>
    </citation>
    <scope>IDENTIFICATION</scope>
</reference>
<dbReference type="AlphaFoldDB" id="H2Z483"/>
<evidence type="ECO:0000313" key="4">
    <source>
        <dbReference type="Proteomes" id="UP000007875"/>
    </source>
</evidence>
<dbReference type="InterPro" id="IPR006608">
    <property type="entry name" value="CC2D1A/B_DM14"/>
</dbReference>